<keyword evidence="2" id="KW-0808">Transferase</keyword>
<gene>
    <name evidence="4" type="ORF">C2S53_017385</name>
</gene>
<keyword evidence="3" id="KW-0012">Acyltransferase</keyword>
<evidence type="ECO:0000256" key="3">
    <source>
        <dbReference type="ARBA" id="ARBA00023315"/>
    </source>
</evidence>
<dbReference type="Proteomes" id="UP001190926">
    <property type="component" value="Unassembled WGS sequence"/>
</dbReference>
<protein>
    <submittedName>
        <fullName evidence="4">Uncharacterized protein</fullName>
    </submittedName>
</protein>
<dbReference type="PANTHER" id="PTHR31623:SF70">
    <property type="entry name" value="TRANSFERASE, CHLORAMPHENICOL ACETYLTRANSFERASE-LIKE DOMAIN PROTEIN"/>
    <property type="match status" value="1"/>
</dbReference>
<name>A0AAD4ITG9_PERFH</name>
<evidence type="ECO:0000256" key="1">
    <source>
        <dbReference type="ARBA" id="ARBA00009861"/>
    </source>
</evidence>
<dbReference type="Pfam" id="PF02458">
    <property type="entry name" value="Transferase"/>
    <property type="match status" value="1"/>
</dbReference>
<proteinExistence type="inferred from homology"/>
<accession>A0AAD4ITG9</accession>
<dbReference type="PANTHER" id="PTHR31623">
    <property type="entry name" value="F21J9.9"/>
    <property type="match status" value="1"/>
</dbReference>
<dbReference type="Gene3D" id="3.30.559.10">
    <property type="entry name" value="Chloramphenicol acetyltransferase-like domain"/>
    <property type="match status" value="2"/>
</dbReference>
<organism evidence="4 5">
    <name type="scientific">Perilla frutescens var. hirtella</name>
    <name type="common">Perilla citriodora</name>
    <name type="synonym">Perilla setoyensis</name>
    <dbReference type="NCBI Taxonomy" id="608512"/>
    <lineage>
        <taxon>Eukaryota</taxon>
        <taxon>Viridiplantae</taxon>
        <taxon>Streptophyta</taxon>
        <taxon>Embryophyta</taxon>
        <taxon>Tracheophyta</taxon>
        <taxon>Spermatophyta</taxon>
        <taxon>Magnoliopsida</taxon>
        <taxon>eudicotyledons</taxon>
        <taxon>Gunneridae</taxon>
        <taxon>Pentapetalae</taxon>
        <taxon>asterids</taxon>
        <taxon>lamiids</taxon>
        <taxon>Lamiales</taxon>
        <taxon>Lamiaceae</taxon>
        <taxon>Nepetoideae</taxon>
        <taxon>Elsholtzieae</taxon>
        <taxon>Perilla</taxon>
    </lineage>
</organism>
<comment type="similarity">
    <text evidence="1">Belongs to the plant acyltransferase family.</text>
</comment>
<dbReference type="AlphaFoldDB" id="A0AAD4ITG9"/>
<sequence length="466" mass="52955">MKVNKINRKLIKPHSPTPQNLKNYYISFVDKHMGPMNFAVVLFYDSKPQKYNLQLEESLSKTLVHFYPLAGRYIKNDHYVDCNDEGVEFIEAEALDVELIDLVAKIDTDQLNDLLPDQYFRIYEASHDPIMSIQATHFPCNGLAIAISVSHRVFDASSLETFIASWSNANNPDHNTVGLTITPSFHLPSLLPYKDHDFGVSSDQFSTEEDYTIIVKRFVFNEEALTRLRSKIKPISTNGYTISRVRVVCAVITKAMINLDRAKHSISRDFVITQPINMRERTIPPQPKHACGNFSIPSLTRCVAAEEAKEIGIQELVDVIGEDVRNCIADYAEIVSPDRDGRDTIIKTINLIKEAWMLGKHVVIFSDWSKFGFYKADFGFGKPIWTSIGPQRRFSGTTLLMSDREGDGIEAWVHLNQDDMHLFEQDEGPMGHGCKNRSRRQPRRSAAWTRSEYGEIGCFGRADANI</sequence>
<evidence type="ECO:0000313" key="4">
    <source>
        <dbReference type="EMBL" id="KAH6821255.1"/>
    </source>
</evidence>
<dbReference type="EMBL" id="SDAM02002215">
    <property type="protein sequence ID" value="KAH6821255.1"/>
    <property type="molecule type" value="Genomic_DNA"/>
</dbReference>
<dbReference type="InterPro" id="IPR023213">
    <property type="entry name" value="CAT-like_dom_sf"/>
</dbReference>
<reference evidence="4 5" key="1">
    <citation type="journal article" date="2021" name="Nat. Commun.">
        <title>Incipient diploidization of the medicinal plant Perilla within 10,000 years.</title>
        <authorList>
            <person name="Zhang Y."/>
            <person name="Shen Q."/>
            <person name="Leng L."/>
            <person name="Zhang D."/>
            <person name="Chen S."/>
            <person name="Shi Y."/>
            <person name="Ning Z."/>
            <person name="Chen S."/>
        </authorList>
    </citation>
    <scope>NUCLEOTIDE SEQUENCE [LARGE SCALE GENOMIC DNA]</scope>
    <source>
        <strain evidence="5">cv. PC099</strain>
    </source>
</reference>
<dbReference type="GO" id="GO:0016746">
    <property type="term" value="F:acyltransferase activity"/>
    <property type="evidence" value="ECO:0007669"/>
    <property type="project" value="UniProtKB-KW"/>
</dbReference>
<keyword evidence="5" id="KW-1185">Reference proteome</keyword>
<evidence type="ECO:0000313" key="5">
    <source>
        <dbReference type="Proteomes" id="UP001190926"/>
    </source>
</evidence>
<evidence type="ECO:0000256" key="2">
    <source>
        <dbReference type="ARBA" id="ARBA00022679"/>
    </source>
</evidence>
<comment type="caution">
    <text evidence="4">The sequence shown here is derived from an EMBL/GenBank/DDBJ whole genome shotgun (WGS) entry which is preliminary data.</text>
</comment>